<evidence type="ECO:0000313" key="1">
    <source>
        <dbReference type="EMBL" id="MBU3030181.1"/>
    </source>
</evidence>
<accession>A0ABS6AHV8</accession>
<proteinExistence type="predicted"/>
<sequence>MTRKPKGKSKAKPADLPADLPAVAPNTAICDEAEQAAVLTAAEQVFDHIIGRVKQFQADLPEDHELGLHLADFGGRALHVRGMGFRNPNIIEFYGMLDGDKQVAIIQHISQLNFLLIAVPPPADQAPYRIGFGAEL</sequence>
<protein>
    <submittedName>
        <fullName evidence="1">Uncharacterized protein</fullName>
    </submittedName>
</protein>
<dbReference type="EMBL" id="JAHKNG010000011">
    <property type="protein sequence ID" value="MBU3030181.1"/>
    <property type="molecule type" value="Genomic_DNA"/>
</dbReference>
<keyword evidence="2" id="KW-1185">Reference proteome</keyword>
<dbReference type="Proteomes" id="UP001166191">
    <property type="component" value="Unassembled WGS sequence"/>
</dbReference>
<comment type="caution">
    <text evidence="1">The sequence shown here is derived from an EMBL/GenBank/DDBJ whole genome shotgun (WGS) entry which is preliminary data.</text>
</comment>
<organism evidence="1 2">
    <name type="scientific">Paracoccus marinaquae</name>
    <dbReference type="NCBI Taxonomy" id="2841926"/>
    <lineage>
        <taxon>Bacteria</taxon>
        <taxon>Pseudomonadati</taxon>
        <taxon>Pseudomonadota</taxon>
        <taxon>Alphaproteobacteria</taxon>
        <taxon>Rhodobacterales</taxon>
        <taxon>Paracoccaceae</taxon>
        <taxon>Paracoccus</taxon>
    </lineage>
</organism>
<reference evidence="1" key="1">
    <citation type="submission" date="2021-06" db="EMBL/GenBank/DDBJ databases">
        <title>Paracoccus bacterium XHP0099 sp. nov., isolated from the surface waters of the Yellow Sea.</title>
        <authorList>
            <person name="Xue H."/>
            <person name="Zhang D."/>
        </authorList>
    </citation>
    <scope>NUCLEOTIDE SEQUENCE</scope>
    <source>
        <strain evidence="1">XHP0099</strain>
    </source>
</reference>
<evidence type="ECO:0000313" key="2">
    <source>
        <dbReference type="Proteomes" id="UP001166191"/>
    </source>
</evidence>
<dbReference type="InterPro" id="IPR046171">
    <property type="entry name" value="DUF6173"/>
</dbReference>
<name>A0ABS6AHV8_9RHOB</name>
<dbReference type="Pfam" id="PF19670">
    <property type="entry name" value="DUF6173"/>
    <property type="match status" value="1"/>
</dbReference>
<gene>
    <name evidence="1" type="ORF">KNW02_08615</name>
</gene>
<dbReference type="RefSeq" id="WP_216032854.1">
    <property type="nucleotide sequence ID" value="NZ_JAHKNG010000011.1"/>
</dbReference>